<dbReference type="AlphaFoldDB" id="A0AAU6VJ02"/>
<dbReference type="Gene3D" id="1.10.3210.10">
    <property type="entry name" value="Hypothetical protein af1432"/>
    <property type="match status" value="1"/>
</dbReference>
<evidence type="ECO:0000313" key="2">
    <source>
        <dbReference type="EMBL" id="XAG86427.1"/>
    </source>
</evidence>
<dbReference type="GO" id="GO:0006203">
    <property type="term" value="P:dGTP catabolic process"/>
    <property type="evidence" value="ECO:0007669"/>
    <property type="project" value="TreeGrafter"/>
</dbReference>
<dbReference type="InterPro" id="IPR003607">
    <property type="entry name" value="HD/PDEase_dom"/>
</dbReference>
<organism evidence="2">
    <name type="scientific">bacterium 19MO03SA05</name>
    <dbReference type="NCBI Taxonomy" id="2920620"/>
    <lineage>
        <taxon>Bacteria</taxon>
    </lineage>
</organism>
<feature type="domain" description="HD/PDEase" evidence="1">
    <location>
        <begin position="53"/>
        <end position="237"/>
    </location>
</feature>
<dbReference type="GO" id="GO:0008832">
    <property type="term" value="F:dGTPase activity"/>
    <property type="evidence" value="ECO:0007669"/>
    <property type="project" value="TreeGrafter"/>
</dbReference>
<protein>
    <submittedName>
        <fullName evidence="2">HD domain-containing protein</fullName>
    </submittedName>
</protein>
<dbReference type="Pfam" id="PF01966">
    <property type="entry name" value="HD"/>
    <property type="match status" value="1"/>
</dbReference>
<sequence>MSFEKKLIGKILDPIHGTIMITDIERQVIGHRLFQRLRNVKQNTFLYKVFPSSMHSRFEHSLGVMHVAYLMFDNLRLNSYRYLEKYKDGIVFPNLDRVSEEHIQELRLAALLHDVGHGPMSHQFDSFLMGKSQLISVLGEQFSDIYELIKDEDSVEHEHISLVFIKKIIQDLKLNSLVNVDNVIKLVESKYKGGQVNIYIDDDCFDIQPLFTSLISSCPIDADRMDYLLRDSYFSGVKCGIYNIERLLKSIVPVVDSRKICLAYKESCLDSISEFIFARSNLFSQVYYHKTNRAFSAMLGKVCQLALADGKGHLVNDMYNLEKEHDGYNLDLLQKFYLDNSDDEFINMTVLNLVKDIPIAINLVNDIVDRKPWKKLYESKVYLSSLSILDSVDKEMVNEIKRHMSDELIKYFDKDSFIIDIMTDNAFKDIDKTEIKLLRKTPDGKYQPYKISECGEKLDMYQTVRYFIRVFVDASVIGSEIKTISSALDTIKTRLVSQNSL</sequence>
<dbReference type="CDD" id="cd00077">
    <property type="entry name" value="HDc"/>
    <property type="match status" value="1"/>
</dbReference>
<dbReference type="InterPro" id="IPR006674">
    <property type="entry name" value="HD_domain"/>
</dbReference>
<reference evidence="2" key="1">
    <citation type="submission" date="2022-03" db="EMBL/GenBank/DDBJ databases">
        <title>Sea Food Isolates.</title>
        <authorList>
            <person name="Li c."/>
        </authorList>
    </citation>
    <scope>NUCLEOTIDE SEQUENCE</scope>
    <source>
        <strain evidence="2">19MO03SA05</strain>
    </source>
</reference>
<dbReference type="EMBL" id="CP095351">
    <property type="protein sequence ID" value="XAG86427.1"/>
    <property type="molecule type" value="Genomic_DNA"/>
</dbReference>
<dbReference type="SUPFAM" id="SSF109604">
    <property type="entry name" value="HD-domain/PDEase-like"/>
    <property type="match status" value="1"/>
</dbReference>
<dbReference type="PANTHER" id="PTHR11373">
    <property type="entry name" value="DEOXYNUCLEOSIDE TRIPHOSPHATE TRIPHOSPHOHYDROLASE"/>
    <property type="match status" value="1"/>
</dbReference>
<dbReference type="PANTHER" id="PTHR11373:SF4">
    <property type="entry name" value="DEOXYNUCLEOSIDE TRIPHOSPHATE TRIPHOSPHOHYDROLASE SAMHD1"/>
    <property type="match status" value="1"/>
</dbReference>
<evidence type="ECO:0000259" key="1">
    <source>
        <dbReference type="SMART" id="SM00471"/>
    </source>
</evidence>
<proteinExistence type="predicted"/>
<dbReference type="InterPro" id="IPR050135">
    <property type="entry name" value="dGTPase-like"/>
</dbReference>
<gene>
    <name evidence="2" type="ORF">MRM63_14845</name>
</gene>
<accession>A0AAU6VJ02</accession>
<dbReference type="SMART" id="SM00471">
    <property type="entry name" value="HDc"/>
    <property type="match status" value="1"/>
</dbReference>
<name>A0AAU6VJ02_UNCXX</name>